<dbReference type="Pfam" id="PF20260">
    <property type="entry name" value="PUA_4"/>
    <property type="match status" value="1"/>
</dbReference>
<feature type="domain" description="Ribosomal RNA small subunit methyltransferase E PUA-like" evidence="12">
    <location>
        <begin position="15"/>
        <end position="61"/>
    </location>
</feature>
<dbReference type="PANTHER" id="PTHR30027">
    <property type="entry name" value="RIBOSOMAL RNA SMALL SUBUNIT METHYLTRANSFERASE E"/>
    <property type="match status" value="1"/>
</dbReference>
<name>A0A1Q2HN83_9BACT</name>
<keyword evidence="3 10" id="KW-0963">Cytoplasm</keyword>
<dbReference type="Proteomes" id="UP000188273">
    <property type="component" value="Chromosome"/>
</dbReference>
<dbReference type="KEGG" id="pbu:L21SP3_00701"/>
<dbReference type="InterPro" id="IPR046886">
    <property type="entry name" value="RsmE_MTase_dom"/>
</dbReference>
<protein>
    <recommendedName>
        <fullName evidence="10">Ribosomal RNA small subunit methyltransferase E</fullName>
        <ecNumber evidence="10">2.1.1.193</ecNumber>
    </recommendedName>
</protein>
<keyword evidence="5 10" id="KW-0489">Methyltransferase</keyword>
<dbReference type="RefSeq" id="WP_077539374.1">
    <property type="nucleotide sequence ID" value="NZ_CP019633.1"/>
</dbReference>
<evidence type="ECO:0000313" key="14">
    <source>
        <dbReference type="Proteomes" id="UP000188273"/>
    </source>
</evidence>
<keyword evidence="14" id="KW-1185">Reference proteome</keyword>
<evidence type="ECO:0000313" key="13">
    <source>
        <dbReference type="EMBL" id="AQQ08908.1"/>
    </source>
</evidence>
<keyword evidence="4 10" id="KW-0698">rRNA processing</keyword>
<dbReference type="InterPro" id="IPR029026">
    <property type="entry name" value="tRNA_m1G_MTases_N"/>
</dbReference>
<dbReference type="SUPFAM" id="SSF75217">
    <property type="entry name" value="alpha/beta knot"/>
    <property type="match status" value="1"/>
</dbReference>
<evidence type="ECO:0000256" key="3">
    <source>
        <dbReference type="ARBA" id="ARBA00022490"/>
    </source>
</evidence>
<dbReference type="InterPro" id="IPR046887">
    <property type="entry name" value="RsmE_PUA-like"/>
</dbReference>
<proteinExistence type="inferred from homology"/>
<evidence type="ECO:0000256" key="4">
    <source>
        <dbReference type="ARBA" id="ARBA00022552"/>
    </source>
</evidence>
<evidence type="ECO:0000256" key="10">
    <source>
        <dbReference type="PIRNR" id="PIRNR015601"/>
    </source>
</evidence>
<feature type="domain" description="Ribosomal RNA small subunit methyltransferase E methyltransferase" evidence="11">
    <location>
        <begin position="71"/>
        <end position="228"/>
    </location>
</feature>
<comment type="catalytic activity">
    <reaction evidence="9 10">
        <text>uridine(1498) in 16S rRNA + S-adenosyl-L-methionine = N(3)-methyluridine(1498) in 16S rRNA + S-adenosyl-L-homocysteine + H(+)</text>
        <dbReference type="Rhea" id="RHEA:42920"/>
        <dbReference type="Rhea" id="RHEA-COMP:10283"/>
        <dbReference type="Rhea" id="RHEA-COMP:10284"/>
        <dbReference type="ChEBI" id="CHEBI:15378"/>
        <dbReference type="ChEBI" id="CHEBI:57856"/>
        <dbReference type="ChEBI" id="CHEBI:59789"/>
        <dbReference type="ChEBI" id="CHEBI:65315"/>
        <dbReference type="ChEBI" id="CHEBI:74502"/>
        <dbReference type="EC" id="2.1.1.193"/>
    </reaction>
</comment>
<dbReference type="InterPro" id="IPR029028">
    <property type="entry name" value="Alpha/beta_knot_MTases"/>
</dbReference>
<dbReference type="EC" id="2.1.1.193" evidence="10"/>
<dbReference type="InterPro" id="IPR015947">
    <property type="entry name" value="PUA-like_sf"/>
</dbReference>
<dbReference type="NCBIfam" id="TIGR00046">
    <property type="entry name" value="RsmE family RNA methyltransferase"/>
    <property type="match status" value="1"/>
</dbReference>
<gene>
    <name evidence="13" type="primary">rsmE</name>
    <name evidence="13" type="ORF">L21SP3_00701</name>
</gene>
<dbReference type="PIRSF" id="PIRSF015601">
    <property type="entry name" value="MTase_slr0722"/>
    <property type="match status" value="1"/>
</dbReference>
<evidence type="ECO:0000256" key="5">
    <source>
        <dbReference type="ARBA" id="ARBA00022603"/>
    </source>
</evidence>
<dbReference type="OrthoDB" id="9815641at2"/>
<dbReference type="AlphaFoldDB" id="A0A1Q2HN83"/>
<evidence type="ECO:0000259" key="11">
    <source>
        <dbReference type="Pfam" id="PF04452"/>
    </source>
</evidence>
<evidence type="ECO:0000256" key="1">
    <source>
        <dbReference type="ARBA" id="ARBA00004496"/>
    </source>
</evidence>
<comment type="subcellular location">
    <subcellularLocation>
        <location evidence="1 10">Cytoplasm</location>
    </subcellularLocation>
</comment>
<comment type="similarity">
    <text evidence="2 10">Belongs to the RNA methyltransferase RsmE family.</text>
</comment>
<dbReference type="EMBL" id="CP019633">
    <property type="protein sequence ID" value="AQQ08908.1"/>
    <property type="molecule type" value="Genomic_DNA"/>
</dbReference>
<sequence>MSLFYAENISPETVLDKSEARHLAAFRIKEGDQIQIFDGKGTSALAIVKEITKTIAKLEILNTKKFTPRQNGKITLIVSIAKGQRFDWLISKAAELGADCIMPALFERTVKTASGKNLLERYRKLSISACKQSGNLFLPRIYPPDRFEEHLKQLSDSVFLSASLSDNARSLVEIDLDISANYAVFIGPEGGFTTREEQILKDSGAENISLTSTTLRTETAAVCCCSYLALMRDSARA</sequence>
<dbReference type="GO" id="GO:0005737">
    <property type="term" value="C:cytoplasm"/>
    <property type="evidence" value="ECO:0007669"/>
    <property type="project" value="UniProtKB-SubCell"/>
</dbReference>
<keyword evidence="6 10" id="KW-0808">Transferase</keyword>
<dbReference type="InterPro" id="IPR006700">
    <property type="entry name" value="RsmE"/>
</dbReference>
<comment type="function">
    <text evidence="8 10">Specifically methylates the N3 position of the uracil ring of uridine 1498 (m3U1498) in 16S rRNA. Acts on the fully assembled 30S ribosomal subunit.</text>
</comment>
<dbReference type="GO" id="GO:0070042">
    <property type="term" value="F:rRNA (uridine-N3-)-methyltransferase activity"/>
    <property type="evidence" value="ECO:0007669"/>
    <property type="project" value="TreeGrafter"/>
</dbReference>
<keyword evidence="7 10" id="KW-0949">S-adenosyl-L-methionine</keyword>
<dbReference type="Pfam" id="PF04452">
    <property type="entry name" value="Methyltrans_RNA"/>
    <property type="match status" value="1"/>
</dbReference>
<evidence type="ECO:0000256" key="7">
    <source>
        <dbReference type="ARBA" id="ARBA00022691"/>
    </source>
</evidence>
<dbReference type="Gene3D" id="2.40.240.20">
    <property type="entry name" value="Hypothetical PUA domain-like, domain 1"/>
    <property type="match status" value="1"/>
</dbReference>
<accession>A0A1Q2HN83</accession>
<dbReference type="CDD" id="cd18084">
    <property type="entry name" value="RsmE-like"/>
    <property type="match status" value="1"/>
</dbReference>
<dbReference type="GO" id="GO:0070475">
    <property type="term" value="P:rRNA base methylation"/>
    <property type="evidence" value="ECO:0007669"/>
    <property type="project" value="TreeGrafter"/>
</dbReference>
<evidence type="ECO:0000256" key="8">
    <source>
        <dbReference type="ARBA" id="ARBA00025699"/>
    </source>
</evidence>
<organism evidence="13 14">
    <name type="scientific">Sedimentisphaera cyanobacteriorum</name>
    <dbReference type="NCBI Taxonomy" id="1940790"/>
    <lineage>
        <taxon>Bacteria</taxon>
        <taxon>Pseudomonadati</taxon>
        <taxon>Planctomycetota</taxon>
        <taxon>Phycisphaerae</taxon>
        <taxon>Sedimentisphaerales</taxon>
        <taxon>Sedimentisphaeraceae</taxon>
        <taxon>Sedimentisphaera</taxon>
    </lineage>
</organism>
<evidence type="ECO:0000256" key="2">
    <source>
        <dbReference type="ARBA" id="ARBA00005528"/>
    </source>
</evidence>
<dbReference type="PANTHER" id="PTHR30027:SF3">
    <property type="entry name" value="16S RRNA (URACIL(1498)-N(3))-METHYLTRANSFERASE"/>
    <property type="match status" value="1"/>
</dbReference>
<dbReference type="Gene3D" id="3.40.1280.10">
    <property type="match status" value="1"/>
</dbReference>
<evidence type="ECO:0000256" key="6">
    <source>
        <dbReference type="ARBA" id="ARBA00022679"/>
    </source>
</evidence>
<reference evidence="14" key="1">
    <citation type="submission" date="2017-02" db="EMBL/GenBank/DDBJ databases">
        <title>Comparative genomics and description of representatives of a novel lineage of planctomycetes thriving in anoxic sediments.</title>
        <authorList>
            <person name="Spring S."/>
            <person name="Bunk B."/>
            <person name="Sproer C."/>
            <person name="Klenk H.-P."/>
        </authorList>
    </citation>
    <scope>NUCLEOTIDE SEQUENCE [LARGE SCALE GENOMIC DNA]</scope>
    <source>
        <strain evidence="14">L21-RPul-D3</strain>
    </source>
</reference>
<evidence type="ECO:0000259" key="12">
    <source>
        <dbReference type="Pfam" id="PF20260"/>
    </source>
</evidence>
<evidence type="ECO:0000256" key="9">
    <source>
        <dbReference type="ARBA" id="ARBA00047944"/>
    </source>
</evidence>
<dbReference type="STRING" id="1940790.L21SP3_00701"/>
<dbReference type="SUPFAM" id="SSF88697">
    <property type="entry name" value="PUA domain-like"/>
    <property type="match status" value="1"/>
</dbReference>